<dbReference type="Proteomes" id="UP000003959">
    <property type="component" value="Unassembled WGS sequence"/>
</dbReference>
<reference evidence="4" key="1">
    <citation type="journal article" date="2011" name="Proc. Natl. Acad. Sci. U.S.A.">
        <title>Genomic insights into the physiology and ecology of the marine filamentous cyanobacterium Lyngbya majuscula.</title>
        <authorList>
            <person name="Jones A.C."/>
            <person name="Monroe E.A."/>
            <person name="Podell S."/>
            <person name="Hess W.R."/>
            <person name="Klages S."/>
            <person name="Esquenazi E."/>
            <person name="Niessen S."/>
            <person name="Hoover H."/>
            <person name="Rothmann M."/>
            <person name="Lasken R.S."/>
            <person name="Yates J.R.III."/>
            <person name="Reinhardt R."/>
            <person name="Kube M."/>
            <person name="Burkart M.D."/>
            <person name="Allen E.E."/>
            <person name="Dorrestein P.C."/>
            <person name="Gerwick W.H."/>
            <person name="Gerwick L."/>
        </authorList>
    </citation>
    <scope>NUCLEOTIDE SEQUENCE [LARGE SCALE GENOMIC DNA]</scope>
    <source>
        <strain evidence="4">3L</strain>
    </source>
</reference>
<protein>
    <submittedName>
        <fullName evidence="3">ABC-type sugar transport system, periplasmic component</fullName>
    </submittedName>
</protein>
<evidence type="ECO:0000256" key="1">
    <source>
        <dbReference type="ARBA" id="ARBA00008520"/>
    </source>
</evidence>
<evidence type="ECO:0000256" key="2">
    <source>
        <dbReference type="ARBA" id="ARBA00022448"/>
    </source>
</evidence>
<dbReference type="EMBL" id="GL890816">
    <property type="protein sequence ID" value="EGJ35680.1"/>
    <property type="molecule type" value="Genomic_DNA"/>
</dbReference>
<comment type="similarity">
    <text evidence="1">Belongs to the bacterial solute-binding protein 1 family.</text>
</comment>
<dbReference type="InterPro" id="IPR050490">
    <property type="entry name" value="Bact_solute-bd_prot1"/>
</dbReference>
<dbReference type="PANTHER" id="PTHR43649:SF29">
    <property type="entry name" value="OSMOPROTECTIVE COMPOUNDS-BINDING PROTEIN GGTB"/>
    <property type="match status" value="1"/>
</dbReference>
<dbReference type="Pfam" id="PF01547">
    <property type="entry name" value="SBP_bac_1"/>
    <property type="match status" value="1"/>
</dbReference>
<dbReference type="InterPro" id="IPR006059">
    <property type="entry name" value="SBP"/>
</dbReference>
<evidence type="ECO:0000313" key="3">
    <source>
        <dbReference type="EMBL" id="EGJ35680.1"/>
    </source>
</evidence>
<accession>F4XIE7</accession>
<dbReference type="OrthoDB" id="94797at2"/>
<dbReference type="SUPFAM" id="SSF53850">
    <property type="entry name" value="Periplasmic binding protein-like II"/>
    <property type="match status" value="1"/>
</dbReference>
<gene>
    <name evidence="3" type="ORF">LYNGBM3L_01820</name>
</gene>
<dbReference type="eggNOG" id="COG1653">
    <property type="taxonomic scope" value="Bacteria"/>
</dbReference>
<dbReference type="PANTHER" id="PTHR43649">
    <property type="entry name" value="ARABINOSE-BINDING PROTEIN-RELATED"/>
    <property type="match status" value="1"/>
</dbReference>
<name>F4XIE7_9CYAN</name>
<organism evidence="3 4">
    <name type="scientific">Moorena producens 3L</name>
    <dbReference type="NCBI Taxonomy" id="489825"/>
    <lineage>
        <taxon>Bacteria</taxon>
        <taxon>Bacillati</taxon>
        <taxon>Cyanobacteriota</taxon>
        <taxon>Cyanophyceae</taxon>
        <taxon>Coleofasciculales</taxon>
        <taxon>Coleofasciculaceae</taxon>
        <taxon>Moorena</taxon>
    </lineage>
</organism>
<dbReference type="RefSeq" id="WP_008177789.1">
    <property type="nucleotide sequence ID" value="NZ_GL890816.1"/>
</dbReference>
<dbReference type="AlphaFoldDB" id="F4XIE7"/>
<keyword evidence="2" id="KW-0813">Transport</keyword>
<dbReference type="HOGENOM" id="CLU_027068_0_0_3"/>
<proteinExistence type="inferred from homology"/>
<evidence type="ECO:0000313" key="4">
    <source>
        <dbReference type="Proteomes" id="UP000003959"/>
    </source>
</evidence>
<keyword evidence="3" id="KW-0762">Sugar transport</keyword>
<keyword evidence="4" id="KW-1185">Reference proteome</keyword>
<sequence length="448" mass="49065">MFRPKFWIKIGFVEQIGEFLAKFRTKPAPNTVFTTVFLGLSLVLVACAPKGRESKSNTVTILGVMTGEGEQIIEQILEPFTKETGIKVVYEASSDFATLLPVLVESGNAPDLAMFPQPGLMADFAREGQLVPLDTFMDKSQLSAAYSQNWLDLATVDSKVYGVWIRAAVKSLVWYNRAAFKAAGYKIPNTWNEMMALSDQIVADGGVPWCIGIESGAATGWVGTDWIEDIMLRTVGGEVYDQWVAHNIPFNHPAVKNAFEQFGNIALNPKYVFGGTVGIISTPFGDAATPLFDNPPVCYLHRQASFLTSFLPKDVALDKDVSIFLLPGIKQELGVPVLVSGIATAMFKDTPEARKLMEYLSTAQPHTIWASQGDYVSPHKQVSLDAYPNHILKRQAEILANADMVRFDGSDMMPGAVGTGTFWSGIVDYIGGTDVDTVLKTIEESWPD</sequence>
<dbReference type="Gene3D" id="3.40.190.10">
    <property type="entry name" value="Periplasmic binding protein-like II"/>
    <property type="match status" value="2"/>
</dbReference>